<evidence type="ECO:0000259" key="3">
    <source>
        <dbReference type="Pfam" id="PF20736"/>
    </source>
</evidence>
<dbReference type="InterPro" id="IPR049049">
    <property type="entry name" value="Beta-AFase-like_GH127_C"/>
</dbReference>
<dbReference type="SUPFAM" id="SSF48208">
    <property type="entry name" value="Six-hairpin glycosidases"/>
    <property type="match status" value="1"/>
</dbReference>
<dbReference type="Proteomes" id="UP000269412">
    <property type="component" value="Unassembled WGS sequence"/>
</dbReference>
<dbReference type="PANTHER" id="PTHR43465:SF1">
    <property type="entry name" value="NON-REDUCING END BETA-L-ARABINOFURANOSIDASE"/>
    <property type="match status" value="1"/>
</dbReference>
<gene>
    <name evidence="5" type="ORF">CLV91_0422</name>
</gene>
<reference evidence="5 6" key="1">
    <citation type="submission" date="2018-10" db="EMBL/GenBank/DDBJ databases">
        <title>Genomic Encyclopedia of Archaeal and Bacterial Type Strains, Phase II (KMG-II): from individual species to whole genera.</title>
        <authorList>
            <person name="Goeker M."/>
        </authorList>
    </citation>
    <scope>NUCLEOTIDE SEQUENCE [LARGE SCALE GENOMIC DNA]</scope>
    <source>
        <strain evidence="5 6">DSM 25230</strain>
    </source>
</reference>
<evidence type="ECO:0000313" key="5">
    <source>
        <dbReference type="EMBL" id="RKR14347.1"/>
    </source>
</evidence>
<sequence length="666" mass="75337">MKTQIKEIASPYFKLQKPKIDACQWTDGFWAQKLELCHTEMIPNLGRLMDDPKIIHAYENFKVAAGLAEGEFKGWPFHDGDFYKYLEALSHAYAISKDEKINALLDEKITVIAKAQRKDGYLGTYITIGHGTEGFGHPSEFKYKDKTEAFQIDFDHEFYNFGHLMTSACAHYNSTGKTNFLDIAIKASNHLYDRFGELSPELAYVDWNPPHYMGLVEMYRTTGDKKYLELAESFVNMRGNGEKGKNETRGGRGLDHSQKRTPIRDEKQAVGHAGHANYLYCGVTDVYGETGDCGLWDALERIWKNVTTRKMYITGATGPHHFGLSDNLDFVCESYGKEYELPNIKAYNETCANIGNAMWNYRMFRATGEARFMDIVELVFYNSALSGIALDGKHYCYTNPLRFIEGHPQNTKDNGARSTSLSVFCCPPNIIRTIAQLQTYAYSISKKGVWVNLYGSNVINTELEDGSAIQLTQQTNYPWDGKISISVEAEKKDEFAIMLRIPAWAKEVSLKINGKPIKENLVRGSYFELSRTWTSGDTVELNLPMSPVLMAANPAVEETRNQVAIKRGPLVYCLEAIDLPSNVKLSEISIPNTINLTPIYDEKLLSGVTVLEGEALVTKETQDWNTTLYQELDNSVSEKSKIKFVPYYAWNNRGSVDMSVWLPSKN</sequence>
<organism evidence="5 6">
    <name type="scientific">Maribacter vaceletii</name>
    <dbReference type="NCBI Taxonomy" id="1206816"/>
    <lineage>
        <taxon>Bacteria</taxon>
        <taxon>Pseudomonadati</taxon>
        <taxon>Bacteroidota</taxon>
        <taxon>Flavobacteriia</taxon>
        <taxon>Flavobacteriales</taxon>
        <taxon>Flavobacteriaceae</taxon>
        <taxon>Maribacter</taxon>
    </lineage>
</organism>
<feature type="domain" description="Non-reducing end beta-L-arabinofuranosidase-like GH127 C-terminal" evidence="4">
    <location>
        <begin position="549"/>
        <end position="663"/>
    </location>
</feature>
<evidence type="ECO:0008006" key="7">
    <source>
        <dbReference type="Google" id="ProtNLM"/>
    </source>
</evidence>
<dbReference type="Pfam" id="PF07944">
    <property type="entry name" value="Beta-AFase-like_GH127_cat"/>
    <property type="match status" value="1"/>
</dbReference>
<dbReference type="InterPro" id="IPR012878">
    <property type="entry name" value="Beta-AFase-like_GH127_cat"/>
</dbReference>
<feature type="compositionally biased region" description="Basic and acidic residues" evidence="1">
    <location>
        <begin position="240"/>
        <end position="260"/>
    </location>
</feature>
<proteinExistence type="predicted"/>
<dbReference type="InterPro" id="IPR008928">
    <property type="entry name" value="6-hairpin_glycosidase_sf"/>
</dbReference>
<dbReference type="RefSeq" id="WP_121063480.1">
    <property type="nucleotide sequence ID" value="NZ_RBIQ01000007.1"/>
</dbReference>
<dbReference type="GO" id="GO:0005975">
    <property type="term" value="P:carbohydrate metabolic process"/>
    <property type="evidence" value="ECO:0007669"/>
    <property type="project" value="InterPro"/>
</dbReference>
<dbReference type="Pfam" id="PF20737">
    <property type="entry name" value="Glyco_hydro127C"/>
    <property type="match status" value="1"/>
</dbReference>
<evidence type="ECO:0000259" key="4">
    <source>
        <dbReference type="Pfam" id="PF20737"/>
    </source>
</evidence>
<evidence type="ECO:0000313" key="6">
    <source>
        <dbReference type="Proteomes" id="UP000269412"/>
    </source>
</evidence>
<feature type="domain" description="Non-reducing end beta-L-arabinofuranosidase-like GH127 catalytic" evidence="2">
    <location>
        <begin position="24"/>
        <end position="438"/>
    </location>
</feature>
<dbReference type="EMBL" id="RBIQ01000007">
    <property type="protein sequence ID" value="RKR14347.1"/>
    <property type="molecule type" value="Genomic_DNA"/>
</dbReference>
<keyword evidence="6" id="KW-1185">Reference proteome</keyword>
<evidence type="ECO:0000259" key="2">
    <source>
        <dbReference type="Pfam" id="PF07944"/>
    </source>
</evidence>
<dbReference type="PANTHER" id="PTHR43465">
    <property type="entry name" value="DUF1680 DOMAIN PROTEIN (AFU_ORTHOLOGUE AFUA_1G08910)"/>
    <property type="match status" value="1"/>
</dbReference>
<dbReference type="Pfam" id="PF20736">
    <property type="entry name" value="Glyco_hydro127M"/>
    <property type="match status" value="1"/>
</dbReference>
<dbReference type="AlphaFoldDB" id="A0A495EEN6"/>
<dbReference type="OrthoDB" id="9757939at2"/>
<evidence type="ECO:0000256" key="1">
    <source>
        <dbReference type="SAM" id="MobiDB-lite"/>
    </source>
</evidence>
<dbReference type="InterPro" id="IPR049046">
    <property type="entry name" value="Beta-AFase-like_GH127_middle"/>
</dbReference>
<feature type="domain" description="Non-reducing end beta-L-arabinofuranosidase-like GH127 middle" evidence="3">
    <location>
        <begin position="448"/>
        <end position="545"/>
    </location>
</feature>
<feature type="region of interest" description="Disordered" evidence="1">
    <location>
        <begin position="239"/>
        <end position="260"/>
    </location>
</feature>
<name>A0A495EEN6_9FLAO</name>
<protein>
    <recommendedName>
        <fullName evidence="7">DUF1680 family protein</fullName>
    </recommendedName>
</protein>
<accession>A0A495EEN6</accession>
<dbReference type="InterPro" id="IPR049174">
    <property type="entry name" value="Beta-AFase-like"/>
</dbReference>
<comment type="caution">
    <text evidence="5">The sequence shown here is derived from an EMBL/GenBank/DDBJ whole genome shotgun (WGS) entry which is preliminary data.</text>
</comment>